<dbReference type="InterPro" id="IPR008258">
    <property type="entry name" value="Transglycosylase_SLT_dom_1"/>
</dbReference>
<protein>
    <submittedName>
        <fullName evidence="6">NlpC/P60 family protein</fullName>
    </submittedName>
</protein>
<organism evidence="6">
    <name type="scientific">Clostridium botulinum (strain Eklund 17B / Type B)</name>
    <dbReference type="NCBI Taxonomy" id="935198"/>
    <lineage>
        <taxon>Bacteria</taxon>
        <taxon>Bacillati</taxon>
        <taxon>Bacillota</taxon>
        <taxon>Clostridia</taxon>
        <taxon>Eubacteriales</taxon>
        <taxon>Clostridiaceae</taxon>
        <taxon>Clostridium</taxon>
    </lineage>
</organism>
<name>B2TMU7_CLOBB</name>
<dbReference type="SUPFAM" id="SSF53955">
    <property type="entry name" value="Lysozyme-like"/>
    <property type="match status" value="1"/>
</dbReference>
<dbReference type="PATRIC" id="fig|935198.13.peg.1851"/>
<proteinExistence type="inferred from homology"/>
<comment type="similarity">
    <text evidence="1">Belongs to the peptidase C40 family.</text>
</comment>
<dbReference type="InterPro" id="IPR056937">
    <property type="entry name" value="YqbQ/XkdQ"/>
</dbReference>
<dbReference type="EMBL" id="CP001056">
    <property type="protein sequence ID" value="ACD24935.1"/>
    <property type="molecule type" value="Genomic_DNA"/>
</dbReference>
<evidence type="ECO:0000256" key="2">
    <source>
        <dbReference type="ARBA" id="ARBA00022670"/>
    </source>
</evidence>
<evidence type="ECO:0000256" key="4">
    <source>
        <dbReference type="ARBA" id="ARBA00022807"/>
    </source>
</evidence>
<evidence type="ECO:0000256" key="3">
    <source>
        <dbReference type="ARBA" id="ARBA00022801"/>
    </source>
</evidence>
<dbReference type="HOGENOM" id="CLU_562253_0_0_9"/>
<dbReference type="SUPFAM" id="SSF54001">
    <property type="entry name" value="Cysteine proteinases"/>
    <property type="match status" value="1"/>
</dbReference>
<dbReference type="GO" id="GO:0008234">
    <property type="term" value="F:cysteine-type peptidase activity"/>
    <property type="evidence" value="ECO:0007669"/>
    <property type="project" value="UniProtKB-KW"/>
</dbReference>
<dbReference type="Pfam" id="PF24032">
    <property type="entry name" value="YQBQ"/>
    <property type="match status" value="1"/>
</dbReference>
<reference evidence="6" key="1">
    <citation type="submission" date="2009-06" db="EMBL/GenBank/DDBJ databases">
        <authorList>
            <consortium name="US DOE Joint Genome Institute (JGI-PGF)"/>
            <person name="Lucas S."/>
            <person name="Copeland A."/>
            <person name="Lapidus A."/>
            <person name="Glavina del Rio T."/>
            <person name="Dalin E."/>
            <person name="Tice H."/>
            <person name="Bruce D."/>
            <person name="Goodwin L."/>
            <person name="Pitluck S."/>
            <person name="Kyrpides N."/>
            <person name="Mavromatis K."/>
            <person name="Ivanova N."/>
            <person name="Saunders E."/>
            <person name="Brettin T."/>
            <person name="Detter J.C."/>
            <person name="Han C."/>
            <person name="Larimer F."/>
            <person name="Land M."/>
            <person name="Hauser L."/>
            <person name="Markowitz V."/>
            <person name="Cheng J.-F."/>
            <person name="Hugenholtz P."/>
            <person name="Woyke T."/>
            <person name="Wu D."/>
            <person name="Gronow S."/>
            <person name="Klenk H.-P."/>
            <person name="Eisen J.A."/>
        </authorList>
    </citation>
    <scope>NUCLEOTIDE SEQUENCE</scope>
    <source>
        <strain evidence="6">Eklund 17B</strain>
    </source>
</reference>
<dbReference type="Gene3D" id="1.10.530.10">
    <property type="match status" value="1"/>
</dbReference>
<accession>B2TMU7</accession>
<dbReference type="InterPro" id="IPR038765">
    <property type="entry name" value="Papain-like_cys_pep_sf"/>
</dbReference>
<keyword evidence="3" id="KW-0378">Hydrolase</keyword>
<evidence type="ECO:0000313" key="6">
    <source>
        <dbReference type="EMBL" id="ACD24935.1"/>
    </source>
</evidence>
<dbReference type="PROSITE" id="PS51935">
    <property type="entry name" value="NLPC_P60"/>
    <property type="match status" value="1"/>
</dbReference>
<dbReference type="GO" id="GO:0006508">
    <property type="term" value="P:proteolysis"/>
    <property type="evidence" value="ECO:0007669"/>
    <property type="project" value="UniProtKB-KW"/>
</dbReference>
<dbReference type="Pfam" id="PF01464">
    <property type="entry name" value="SLT"/>
    <property type="match status" value="1"/>
</dbReference>
<reference evidence="6" key="2">
    <citation type="submission" date="2009-08" db="EMBL/GenBank/DDBJ databases">
        <authorList>
            <person name="Shrivastava S."/>
            <person name="Brinkac L.M."/>
            <person name="Dodson R.J."/>
            <person name="Harkins D.M."/>
            <person name="Durkin A.S."/>
            <person name="Sutton G."/>
        </authorList>
    </citation>
    <scope>NUCLEOTIDE SEQUENCE</scope>
    <source>
        <strain evidence="6">Eklund 17B</strain>
    </source>
</reference>
<keyword evidence="2" id="KW-0645">Protease</keyword>
<dbReference type="PANTHER" id="PTHR47359">
    <property type="entry name" value="PEPTIDOGLYCAN DL-ENDOPEPTIDASE CWLO"/>
    <property type="match status" value="1"/>
</dbReference>
<feature type="domain" description="NlpC/P60" evidence="5">
    <location>
        <begin position="171"/>
        <end position="304"/>
    </location>
</feature>
<accession>U4P8Z7</accession>
<dbReference type="InterPro" id="IPR023346">
    <property type="entry name" value="Lysozyme-like_dom_sf"/>
</dbReference>
<dbReference type="InterPro" id="IPR051794">
    <property type="entry name" value="PG_Endopeptidase_C40"/>
</dbReference>
<dbReference type="InterPro" id="IPR000064">
    <property type="entry name" value="NLP_P60_dom"/>
</dbReference>
<dbReference type="KEGG" id="cbk:CLL_A1901"/>
<gene>
    <name evidence="6" type="ordered locus">CLL_A1901</name>
</gene>
<keyword evidence="4" id="KW-0788">Thiol protease</keyword>
<sequence>MAKSPELEHMSIGKAQTLGTKKVNELLGLKNLTDQTTGEEAKAINNTLTAPSGIIKKYGLIQDIIFKSKKEDPTLKAKRILNENCKPKQTIEVECIGDIDYRVGFGVHLVAPFLQGYEDCFMYIKEVEHEWKSNNLFISKLTLTPSRVMDEMEWTDLYDDEDEEGSSASSSALWEKIYSVLKQQEGKSYVWGAHGPDTFDCSGLVEYCYNQYKAELGLTLGWTTYEQCKQGTEVDKNSKESWEPGDLLFWIGNGSYPAPAHVSVYIGDNKMLHAPRTGDVVKTVDVTRTDIYSVKRVIPVSKTGYADINIEGVPDEYVSNLTAVEGNCNTFISNMSKYNFKDIIINKSNVYKIDAYVTAAIIAIESEGNPYCGGSYYGLMQVSGGSSDPANNIEQGLKEYKQKMSAVGIQSHVIFSAYNSGEGTVLNSCKQNGYNTSTVTVKQLGDALYSYVKSHNPTWDANEKKYYASKVLKAYNILKTKNALK</sequence>
<dbReference type="PANTHER" id="PTHR47359:SF3">
    <property type="entry name" value="NLP_P60 DOMAIN-CONTAINING PROTEIN-RELATED"/>
    <property type="match status" value="1"/>
</dbReference>
<dbReference type="AlphaFoldDB" id="B2TMU7"/>
<dbReference type="Pfam" id="PF00877">
    <property type="entry name" value="NLPC_P60"/>
    <property type="match status" value="1"/>
</dbReference>
<evidence type="ECO:0000259" key="5">
    <source>
        <dbReference type="PROSITE" id="PS51935"/>
    </source>
</evidence>
<dbReference type="Gene3D" id="3.90.1720.10">
    <property type="entry name" value="endopeptidase domain like (from Nostoc punctiforme)"/>
    <property type="match status" value="1"/>
</dbReference>
<evidence type="ECO:0000256" key="1">
    <source>
        <dbReference type="ARBA" id="ARBA00007074"/>
    </source>
</evidence>